<name>A0ABX1D5T4_9FLAO</name>
<evidence type="ECO:0008006" key="4">
    <source>
        <dbReference type="Google" id="ProtNLM"/>
    </source>
</evidence>
<keyword evidence="1" id="KW-1133">Transmembrane helix</keyword>
<accession>A0ABX1D5T4</accession>
<feature type="transmembrane region" description="Helical" evidence="1">
    <location>
        <begin position="220"/>
        <end position="241"/>
    </location>
</feature>
<feature type="transmembrane region" description="Helical" evidence="1">
    <location>
        <begin position="124"/>
        <end position="144"/>
    </location>
</feature>
<protein>
    <recommendedName>
        <fullName evidence="4">UbiA prenyltransferase family protein</fullName>
    </recommendedName>
</protein>
<feature type="transmembrane region" description="Helical" evidence="1">
    <location>
        <begin position="46"/>
        <end position="65"/>
    </location>
</feature>
<gene>
    <name evidence="2" type="ORF">HC175_13445</name>
</gene>
<feature type="transmembrane region" description="Helical" evidence="1">
    <location>
        <begin position="99"/>
        <end position="118"/>
    </location>
</feature>
<organism evidence="2 3">
    <name type="scientific">Salinimicrobium oceani</name>
    <dbReference type="NCBI Taxonomy" id="2722702"/>
    <lineage>
        <taxon>Bacteria</taxon>
        <taxon>Pseudomonadati</taxon>
        <taxon>Bacteroidota</taxon>
        <taxon>Flavobacteriia</taxon>
        <taxon>Flavobacteriales</taxon>
        <taxon>Flavobacteriaceae</taxon>
        <taxon>Salinimicrobium</taxon>
    </lineage>
</organism>
<dbReference type="EMBL" id="JAAVJR010000009">
    <property type="protein sequence ID" value="NJW53921.1"/>
    <property type="molecule type" value="Genomic_DNA"/>
</dbReference>
<keyword evidence="1" id="KW-0472">Membrane</keyword>
<evidence type="ECO:0000313" key="3">
    <source>
        <dbReference type="Proteomes" id="UP000703674"/>
    </source>
</evidence>
<reference evidence="2 3" key="1">
    <citation type="submission" date="2020-03" db="EMBL/GenBank/DDBJ databases">
        <title>Salinimicrobium sp. nov, isolated from SCS.</title>
        <authorList>
            <person name="Cao W.R."/>
        </authorList>
    </citation>
    <scope>NUCLEOTIDE SEQUENCE [LARGE SCALE GENOMIC DNA]</scope>
    <source>
        <strain evidence="3">J15B91</strain>
    </source>
</reference>
<proteinExistence type="predicted"/>
<feature type="transmembrane region" description="Helical" evidence="1">
    <location>
        <begin position="6"/>
        <end position="26"/>
    </location>
</feature>
<comment type="caution">
    <text evidence="2">The sequence shown here is derived from an EMBL/GenBank/DDBJ whole genome shotgun (WGS) entry which is preliminary data.</text>
</comment>
<sequence>MHFEAKVQISLLFFTFFGTATGYNFVKYAGVAKLHHRSLASGLKMIQVFSFFCFLGLLATAFLVSEEVLCWTLGLGLLTLLYALPVFSNRRNLRSFSGLKIFIIALVWTGVTVILPLLPLKNVIFEDLFFECFQRFLLVLVLILPFEIRDLKYDLEQLGTIPQRVGITATKVLGLGLLLVIIGLEFFKTTATIESEFAIGCMAVITAVFVWRSKENQSQYFAALWVEAIPILWLAMLWVLLSA</sequence>
<evidence type="ECO:0000313" key="2">
    <source>
        <dbReference type="EMBL" id="NJW53921.1"/>
    </source>
</evidence>
<feature type="transmembrane region" description="Helical" evidence="1">
    <location>
        <begin position="193"/>
        <end position="211"/>
    </location>
</feature>
<dbReference type="Proteomes" id="UP000703674">
    <property type="component" value="Unassembled WGS sequence"/>
</dbReference>
<evidence type="ECO:0000256" key="1">
    <source>
        <dbReference type="SAM" id="Phobius"/>
    </source>
</evidence>
<keyword evidence="1" id="KW-0812">Transmembrane</keyword>
<keyword evidence="3" id="KW-1185">Reference proteome</keyword>
<feature type="transmembrane region" description="Helical" evidence="1">
    <location>
        <begin position="165"/>
        <end position="187"/>
    </location>
</feature>
<feature type="transmembrane region" description="Helical" evidence="1">
    <location>
        <begin position="71"/>
        <end position="87"/>
    </location>
</feature>